<dbReference type="Pfam" id="PF08346">
    <property type="entry name" value="AntA"/>
    <property type="match status" value="1"/>
</dbReference>
<reference evidence="2" key="1">
    <citation type="journal article" date="2021" name="Proc. Natl. Acad. Sci. U.S.A.">
        <title>A Catalog of Tens of Thousands of Viruses from Human Metagenomes Reveals Hidden Associations with Chronic Diseases.</title>
        <authorList>
            <person name="Tisza M.J."/>
            <person name="Buck C.B."/>
        </authorList>
    </citation>
    <scope>NUCLEOTIDE SEQUENCE</scope>
    <source>
        <strain evidence="2">CtZd434</strain>
    </source>
</reference>
<accession>A0A8S5UH80</accession>
<name>A0A8S5UH80_9CAUD</name>
<sequence>MVKKFTKRQLLDQCGFTTEETQVILDYQKKLPIFVENYNTEGFCINARDLHKELKVKTQFSKWIKSNLKTGGAIEDTDYQISLFKGNNSVSFEEYGGFTPQKLSSLGVSTEYFLTIEMSKEIAMYTGTALHASKELKATSKIVRRYFILMEKAVKKNLEWELIRFPLREGYKAMQAALNAYMNRTIQKDADEWDYRIEADALNIIATGFPAKEIRLFVGCKDNITRDSLTVTYNEYLMKLQEWNILFLGMNLNRYKRYLKLKESFDIFFPNAIPIKDDISISKIQENKKKLLEEVKSKVQRVA</sequence>
<proteinExistence type="predicted"/>
<evidence type="ECO:0000259" key="1">
    <source>
        <dbReference type="Pfam" id="PF08346"/>
    </source>
</evidence>
<organism evidence="2">
    <name type="scientific">Siphoviridae sp. ctZd434</name>
    <dbReference type="NCBI Taxonomy" id="2825559"/>
    <lineage>
        <taxon>Viruses</taxon>
        <taxon>Duplodnaviria</taxon>
        <taxon>Heunggongvirae</taxon>
        <taxon>Uroviricota</taxon>
        <taxon>Caudoviricetes</taxon>
    </lineage>
</organism>
<feature type="domain" description="AntA/AntB antirepressor" evidence="1">
    <location>
        <begin position="45"/>
        <end position="125"/>
    </location>
</feature>
<dbReference type="EMBL" id="BK016088">
    <property type="protein sequence ID" value="DAF93857.1"/>
    <property type="molecule type" value="Genomic_DNA"/>
</dbReference>
<dbReference type="InterPro" id="IPR013557">
    <property type="entry name" value="AntA/B_antirep"/>
</dbReference>
<protein>
    <submittedName>
        <fullName evidence="2">AntA/AntB antirepressor</fullName>
    </submittedName>
</protein>
<evidence type="ECO:0000313" key="2">
    <source>
        <dbReference type="EMBL" id="DAF93857.1"/>
    </source>
</evidence>